<reference evidence="17" key="1">
    <citation type="submission" date="2022-11" db="UniProtKB">
        <authorList>
            <consortium name="WormBaseParasite"/>
        </authorList>
    </citation>
    <scope>IDENTIFICATION</scope>
</reference>
<dbReference type="AlphaFoldDB" id="A0A914GR39"/>
<evidence type="ECO:0000256" key="8">
    <source>
        <dbReference type="ARBA" id="ARBA00023066"/>
    </source>
</evidence>
<keyword evidence="7" id="KW-0068">Autocatalytic cleavage</keyword>
<keyword evidence="15" id="KW-0472">Membrane</keyword>
<comment type="cofactor">
    <cofactor evidence="1">
        <name>pyruvate</name>
        <dbReference type="ChEBI" id="CHEBI:15361"/>
    </cofactor>
</comment>
<evidence type="ECO:0000256" key="10">
    <source>
        <dbReference type="ARBA" id="ARBA00023145"/>
    </source>
</evidence>
<evidence type="ECO:0000256" key="15">
    <source>
        <dbReference type="SAM" id="Phobius"/>
    </source>
</evidence>
<keyword evidence="15" id="KW-0812">Transmembrane</keyword>
<dbReference type="SUPFAM" id="SSF56276">
    <property type="entry name" value="S-adenosylmethionine decarboxylase"/>
    <property type="match status" value="1"/>
</dbReference>
<evidence type="ECO:0000256" key="1">
    <source>
        <dbReference type="ARBA" id="ARBA00001928"/>
    </source>
</evidence>
<dbReference type="InterPro" id="IPR016067">
    <property type="entry name" value="S-AdoMet_deCO2ase_core"/>
</dbReference>
<dbReference type="InterPro" id="IPR018166">
    <property type="entry name" value="S-AdoMet_deCO2ase_CS"/>
</dbReference>
<evidence type="ECO:0000313" key="17">
    <source>
        <dbReference type="WBParaSite" id="Gr19_v10_g10526.t1"/>
    </source>
</evidence>
<dbReference type="GO" id="GO:0006597">
    <property type="term" value="P:spermine biosynthetic process"/>
    <property type="evidence" value="ECO:0007669"/>
    <property type="project" value="InterPro"/>
</dbReference>
<keyword evidence="6" id="KW-0210">Decarboxylase</keyword>
<dbReference type="InterPro" id="IPR001985">
    <property type="entry name" value="S-AdoMet_decarboxylase_euk"/>
</dbReference>
<feature type="transmembrane region" description="Helical" evidence="15">
    <location>
        <begin position="50"/>
        <end position="72"/>
    </location>
</feature>
<evidence type="ECO:0000256" key="5">
    <source>
        <dbReference type="ARBA" id="ARBA00022691"/>
    </source>
</evidence>
<keyword evidence="15" id="KW-1133">Transmembrane helix</keyword>
<dbReference type="PROSITE" id="PS01336">
    <property type="entry name" value="ADOMETDC"/>
    <property type="match status" value="1"/>
</dbReference>
<dbReference type="GO" id="GO:0004014">
    <property type="term" value="F:adenosylmethionine decarboxylase activity"/>
    <property type="evidence" value="ECO:0007669"/>
    <property type="project" value="UniProtKB-EC"/>
</dbReference>
<organism evidence="16 17">
    <name type="scientific">Globodera rostochiensis</name>
    <name type="common">Golden nematode worm</name>
    <name type="synonym">Heterodera rostochiensis</name>
    <dbReference type="NCBI Taxonomy" id="31243"/>
    <lineage>
        <taxon>Eukaryota</taxon>
        <taxon>Metazoa</taxon>
        <taxon>Ecdysozoa</taxon>
        <taxon>Nematoda</taxon>
        <taxon>Chromadorea</taxon>
        <taxon>Rhabditida</taxon>
        <taxon>Tylenchina</taxon>
        <taxon>Tylenchomorpha</taxon>
        <taxon>Tylenchoidea</taxon>
        <taxon>Heteroderidae</taxon>
        <taxon>Heteroderinae</taxon>
        <taxon>Globodera</taxon>
    </lineage>
</organism>
<dbReference type="NCBIfam" id="TIGR00535">
    <property type="entry name" value="SAM_DCase"/>
    <property type="match status" value="1"/>
</dbReference>
<comment type="similarity">
    <text evidence="3">Belongs to the eukaryotic AdoMetDC family.</text>
</comment>
<keyword evidence="11" id="KW-0456">Lyase</keyword>
<evidence type="ECO:0000256" key="9">
    <source>
        <dbReference type="ARBA" id="ARBA00023115"/>
    </source>
</evidence>
<dbReference type="InterPro" id="IPR048283">
    <property type="entry name" value="AdoMetDC-like"/>
</dbReference>
<evidence type="ECO:0000256" key="2">
    <source>
        <dbReference type="ARBA" id="ARBA00004911"/>
    </source>
</evidence>
<dbReference type="GO" id="GO:0005829">
    <property type="term" value="C:cytosol"/>
    <property type="evidence" value="ECO:0007669"/>
    <property type="project" value="TreeGrafter"/>
</dbReference>
<accession>A0A914GR39</accession>
<comment type="catalytic activity">
    <reaction evidence="14">
        <text>S-adenosyl-L-methionine + H(+) = S-adenosyl 3-(methylsulfanyl)propylamine + CO2</text>
        <dbReference type="Rhea" id="RHEA:15981"/>
        <dbReference type="ChEBI" id="CHEBI:15378"/>
        <dbReference type="ChEBI" id="CHEBI:16526"/>
        <dbReference type="ChEBI" id="CHEBI:57443"/>
        <dbReference type="ChEBI" id="CHEBI:59789"/>
        <dbReference type="EC" id="4.1.1.50"/>
    </reaction>
</comment>
<keyword evidence="5" id="KW-0949">S-adenosyl-L-methionine</keyword>
<evidence type="ECO:0000313" key="16">
    <source>
        <dbReference type="Proteomes" id="UP000887572"/>
    </source>
</evidence>
<dbReference type="PANTHER" id="PTHR11570">
    <property type="entry name" value="S-ADENOSYLMETHIONINE DECARBOXYLASE"/>
    <property type="match status" value="1"/>
</dbReference>
<keyword evidence="13" id="KW-0670">Pyruvate</keyword>
<dbReference type="Pfam" id="PF01536">
    <property type="entry name" value="SAM_decarbox"/>
    <property type="match status" value="1"/>
</dbReference>
<sequence length="437" mass="50030">MKGHWRPANSKHAETEQVAGRDGGNFTCILLLSSRINKEPFDRILFHLKFVNFAALCPLCVVLRQLGVIGFYPKRLLLLMRHRHGAEKLLEIWFESDQQLGNGSKCTLRAIPESELRRLLNMAGCHILQVLRTDEIDAYLLSESSMFISDRRLILKTCGQTRPLMDTVTNVYYSRKNFFRPQLQPQLHATFDEEIDYLDGFFQGGSAFCMGPLKHDRWYLYTLNAPRAPLNFSDHTLELQMTGIPVELLRIYSKEACPDGAAECTWRSGILSLLPKGTVIQDELFEPVGYSMNGIPARDEYVTIHVTPESEFCYASFETNHRLGCLYEQTMKVLDCFRPGRFILTLFANEHSNGAIKVQQRLWFEVFPGYRRLSVQMLRLQCDTLLFALYHRDEKNEQKLKVGMDMGVVSECNESANGAENTGLAFRCFSLAPKNIV</sequence>
<keyword evidence="16" id="KW-1185">Reference proteome</keyword>
<evidence type="ECO:0000256" key="4">
    <source>
        <dbReference type="ARBA" id="ARBA00012357"/>
    </source>
</evidence>
<keyword evidence="10" id="KW-0865">Zymogen</keyword>
<keyword evidence="12" id="KW-0704">Schiff base</keyword>
<evidence type="ECO:0000256" key="7">
    <source>
        <dbReference type="ARBA" id="ARBA00022813"/>
    </source>
</evidence>
<evidence type="ECO:0000256" key="11">
    <source>
        <dbReference type="ARBA" id="ARBA00023239"/>
    </source>
</evidence>
<comment type="pathway">
    <text evidence="2">Amine and polyamine biosynthesis; S-adenosylmethioninamine biosynthesis; S-adenosylmethioninamine from S-adenosyl-L-methionine: step 1/1.</text>
</comment>
<dbReference type="EC" id="4.1.1.50" evidence="4"/>
<evidence type="ECO:0000256" key="14">
    <source>
        <dbReference type="ARBA" id="ARBA00048112"/>
    </source>
</evidence>
<evidence type="ECO:0000256" key="3">
    <source>
        <dbReference type="ARBA" id="ARBA00008466"/>
    </source>
</evidence>
<protein>
    <recommendedName>
        <fullName evidence="4">adenosylmethionine decarboxylase</fullName>
        <ecNumber evidence="4">4.1.1.50</ecNumber>
    </recommendedName>
</protein>
<evidence type="ECO:0000256" key="13">
    <source>
        <dbReference type="ARBA" id="ARBA00023317"/>
    </source>
</evidence>
<dbReference type="Gene3D" id="3.60.90.10">
    <property type="entry name" value="S-adenosylmethionine decarboxylase"/>
    <property type="match status" value="1"/>
</dbReference>
<evidence type="ECO:0000256" key="6">
    <source>
        <dbReference type="ARBA" id="ARBA00022793"/>
    </source>
</evidence>
<name>A0A914GR39_GLORO</name>
<evidence type="ECO:0000256" key="12">
    <source>
        <dbReference type="ARBA" id="ARBA00023270"/>
    </source>
</evidence>
<dbReference type="PANTHER" id="PTHR11570:SF0">
    <property type="entry name" value="S-ADENOSYLMETHIONINE DECARBOXYLASE PROENZYME"/>
    <property type="match status" value="1"/>
</dbReference>
<keyword evidence="8" id="KW-0745">Spermidine biosynthesis</keyword>
<dbReference type="WBParaSite" id="Gr19_v10_g10526.t1">
    <property type="protein sequence ID" value="Gr19_v10_g10526.t1"/>
    <property type="gene ID" value="Gr19_v10_g10526"/>
</dbReference>
<proteinExistence type="inferred from homology"/>
<dbReference type="Proteomes" id="UP000887572">
    <property type="component" value="Unplaced"/>
</dbReference>
<dbReference type="GO" id="GO:0008295">
    <property type="term" value="P:spermidine biosynthetic process"/>
    <property type="evidence" value="ECO:0007669"/>
    <property type="project" value="UniProtKB-KW"/>
</dbReference>
<keyword evidence="9" id="KW-0620">Polyamine biosynthesis</keyword>